<organism evidence="1 2">
    <name type="scientific">Myroides indicus</name>
    <dbReference type="NCBI Taxonomy" id="1323422"/>
    <lineage>
        <taxon>Bacteria</taxon>
        <taxon>Pseudomonadati</taxon>
        <taxon>Bacteroidota</taxon>
        <taxon>Flavobacteriia</taxon>
        <taxon>Flavobacteriales</taxon>
        <taxon>Flavobacteriaceae</taxon>
        <taxon>Myroides</taxon>
    </lineage>
</organism>
<evidence type="ECO:0000313" key="1">
    <source>
        <dbReference type="EMBL" id="TDS52419.1"/>
    </source>
</evidence>
<reference evidence="1 2" key="1">
    <citation type="submission" date="2019-03" db="EMBL/GenBank/DDBJ databases">
        <title>Genomic Encyclopedia of Archaeal and Bacterial Type Strains, Phase II (KMG-II): from individual species to whole genera.</title>
        <authorList>
            <person name="Goeker M."/>
        </authorList>
    </citation>
    <scope>NUCLEOTIDE SEQUENCE [LARGE SCALE GENOMIC DNA]</scope>
    <source>
        <strain evidence="1 2">DSM 28213</strain>
    </source>
</reference>
<dbReference type="EMBL" id="SOAG01000031">
    <property type="protein sequence ID" value="TDS52419.1"/>
    <property type="molecule type" value="Genomic_DNA"/>
</dbReference>
<dbReference type="Proteomes" id="UP000295215">
    <property type="component" value="Unassembled WGS sequence"/>
</dbReference>
<proteinExistence type="predicted"/>
<gene>
    <name evidence="1" type="ORF">C8P70_13110</name>
</gene>
<dbReference type="OrthoDB" id="799792at2"/>
<evidence type="ECO:0000313" key="2">
    <source>
        <dbReference type="Proteomes" id="UP000295215"/>
    </source>
</evidence>
<keyword evidence="2" id="KW-1185">Reference proteome</keyword>
<dbReference type="RefSeq" id="WP_133713520.1">
    <property type="nucleotide sequence ID" value="NZ_SOAG01000031.1"/>
</dbReference>
<dbReference type="AlphaFoldDB" id="A0A4R7ENM7"/>
<comment type="caution">
    <text evidence="1">The sequence shown here is derived from an EMBL/GenBank/DDBJ whole genome shotgun (WGS) entry which is preliminary data.</text>
</comment>
<accession>A0A4R7ENM7</accession>
<sequence length="105" mass="11184">MSGSGGGGYVPPQSVKFDCKSGIINTAVSSIDLDVLKNHRVGDILEIELSQFETVTLSNRNGETLGSIAHRSTAELIECIKNGNKYQATITSISMPACNVKIERG</sequence>
<name>A0A4R7ENM7_9FLAO</name>
<protein>
    <submittedName>
        <fullName evidence="1">Uncharacterized protein</fullName>
    </submittedName>
</protein>